<evidence type="ECO:0000256" key="2">
    <source>
        <dbReference type="ARBA" id="ARBA00009196"/>
    </source>
</evidence>
<dbReference type="GO" id="GO:0004674">
    <property type="term" value="F:protein serine/threonine kinase activity"/>
    <property type="evidence" value="ECO:0007669"/>
    <property type="project" value="UniProtKB-KW"/>
</dbReference>
<dbReference type="InterPro" id="IPR018934">
    <property type="entry name" value="RIO_dom"/>
</dbReference>
<dbReference type="STRING" id="415426.Hbut_0072"/>
<comment type="cofactor">
    <cofactor evidence="1">
        <name>Mg(2+)</name>
        <dbReference type="ChEBI" id="CHEBI:18420"/>
    </cofactor>
</comment>
<keyword evidence="10" id="KW-0460">Magnesium</keyword>
<name>A2BIY8_HYPBU</name>
<dbReference type="Gene3D" id="1.10.510.10">
    <property type="entry name" value="Transferase(Phosphotransferase) domain 1"/>
    <property type="match status" value="1"/>
</dbReference>
<feature type="domain" description="RIO kinase" evidence="13">
    <location>
        <begin position="64"/>
        <end position="294"/>
    </location>
</feature>
<evidence type="ECO:0000256" key="5">
    <source>
        <dbReference type="ARBA" id="ARBA00022679"/>
    </source>
</evidence>
<evidence type="ECO:0000256" key="7">
    <source>
        <dbReference type="ARBA" id="ARBA00022741"/>
    </source>
</evidence>
<evidence type="ECO:0000256" key="8">
    <source>
        <dbReference type="ARBA" id="ARBA00022777"/>
    </source>
</evidence>
<keyword evidence="7" id="KW-0547">Nucleotide-binding</keyword>
<dbReference type="CDD" id="cd05144">
    <property type="entry name" value="RIO2_C"/>
    <property type="match status" value="1"/>
</dbReference>
<evidence type="ECO:0000259" key="13">
    <source>
        <dbReference type="SMART" id="SM00090"/>
    </source>
</evidence>
<dbReference type="GO" id="GO:0030490">
    <property type="term" value="P:maturation of SSU-rRNA"/>
    <property type="evidence" value="ECO:0007669"/>
    <property type="project" value="TreeGrafter"/>
</dbReference>
<dbReference type="RefSeq" id="WP_011821266.1">
    <property type="nucleotide sequence ID" value="NC_008818.1"/>
</dbReference>
<keyword evidence="8 14" id="KW-0418">Kinase</keyword>
<dbReference type="Proteomes" id="UP000002593">
    <property type="component" value="Chromosome"/>
</dbReference>
<dbReference type="InterPro" id="IPR008266">
    <property type="entry name" value="Tyr_kinase_AS"/>
</dbReference>
<keyword evidence="9" id="KW-0067">ATP-binding</keyword>
<dbReference type="Pfam" id="PF09202">
    <property type="entry name" value="Rio2_N"/>
    <property type="match status" value="1"/>
</dbReference>
<dbReference type="Pfam" id="PF01163">
    <property type="entry name" value="RIO1"/>
    <property type="match status" value="1"/>
</dbReference>
<dbReference type="InterPro" id="IPR015285">
    <property type="entry name" value="RIO2_wHTH_N"/>
</dbReference>
<dbReference type="HOGENOM" id="CLU_018693_1_0_2"/>
<sequence>MVLLALTYKKLVPRDFKVLQVIEREMPRYEYVPVELIERRLRMPSSHVAMSLQKLNQLKLVRRRLGEYVGYRLTYMGLDMLAIHSLVERGILHALGDKLGVGKESDVYSGLTPTGERVIVKFHRVGRTSFQRVVRVRTYAADRPYATWLQIAKVAGQREYRVLEELYREGALVPKPLGYSRHAVVTEYLEGVELYLYKDPIDPESMLQRILETLRKAYLDVGIVHGDLSEYNVLVVIEDEEEKPYIIDWPQYVEREHPSAEQLLRRDVEYIVRFFRKKYGVEVDAEKALKYVKGEVETV</sequence>
<dbReference type="GO" id="GO:0005524">
    <property type="term" value="F:ATP binding"/>
    <property type="evidence" value="ECO:0007669"/>
    <property type="project" value="UniProtKB-KW"/>
</dbReference>
<comment type="catalytic activity">
    <reaction evidence="12">
        <text>L-seryl-[protein] + ATP = O-phospho-L-seryl-[protein] + ADP + H(+)</text>
        <dbReference type="Rhea" id="RHEA:17989"/>
        <dbReference type="Rhea" id="RHEA-COMP:9863"/>
        <dbReference type="Rhea" id="RHEA-COMP:11604"/>
        <dbReference type="ChEBI" id="CHEBI:15378"/>
        <dbReference type="ChEBI" id="CHEBI:29999"/>
        <dbReference type="ChEBI" id="CHEBI:30616"/>
        <dbReference type="ChEBI" id="CHEBI:83421"/>
        <dbReference type="ChEBI" id="CHEBI:456216"/>
        <dbReference type="EC" id="2.7.11.1"/>
    </reaction>
</comment>
<comment type="similarity">
    <text evidence="2">Belongs to the protein kinase superfamily. RIO-type Ser/Thr kinase family.</text>
</comment>
<keyword evidence="6" id="KW-0479">Metal-binding</keyword>
<dbReference type="Gene3D" id="3.30.200.20">
    <property type="entry name" value="Phosphorylase Kinase, domain 1"/>
    <property type="match status" value="1"/>
</dbReference>
<dbReference type="GO" id="GO:0005829">
    <property type="term" value="C:cytosol"/>
    <property type="evidence" value="ECO:0007669"/>
    <property type="project" value="TreeGrafter"/>
</dbReference>
<dbReference type="InterPro" id="IPR011009">
    <property type="entry name" value="Kinase-like_dom_sf"/>
</dbReference>
<dbReference type="EC" id="2.7.11.1" evidence="3"/>
<dbReference type="PANTHER" id="PTHR45852:SF1">
    <property type="entry name" value="SERINE_THREONINE-PROTEIN KINASE RIO2"/>
    <property type="match status" value="1"/>
</dbReference>
<evidence type="ECO:0000256" key="9">
    <source>
        <dbReference type="ARBA" id="ARBA00022840"/>
    </source>
</evidence>
<keyword evidence="5" id="KW-0808">Transferase</keyword>
<dbReference type="GO" id="GO:0030688">
    <property type="term" value="C:preribosome, small subunit precursor"/>
    <property type="evidence" value="ECO:0007669"/>
    <property type="project" value="TreeGrafter"/>
</dbReference>
<dbReference type="PANTHER" id="PTHR45852">
    <property type="entry name" value="SER/THR-PROTEIN KINASE RIO2"/>
    <property type="match status" value="1"/>
</dbReference>
<dbReference type="EnsemblBacteria" id="ABM79949">
    <property type="protein sequence ID" value="ABM79949"/>
    <property type="gene ID" value="Hbut_0072"/>
</dbReference>
<evidence type="ECO:0000256" key="10">
    <source>
        <dbReference type="ARBA" id="ARBA00022842"/>
    </source>
</evidence>
<dbReference type="eggNOG" id="arCOG01181">
    <property type="taxonomic scope" value="Archaea"/>
</dbReference>
<dbReference type="GeneID" id="4782811"/>
<gene>
    <name evidence="14" type="ordered locus">Hbut_0072</name>
</gene>
<dbReference type="OrthoDB" id="50101at2157"/>
<dbReference type="PROSITE" id="PS00109">
    <property type="entry name" value="PROTEIN_KINASE_TYR"/>
    <property type="match status" value="1"/>
</dbReference>
<evidence type="ECO:0000256" key="3">
    <source>
        <dbReference type="ARBA" id="ARBA00012513"/>
    </source>
</evidence>
<dbReference type="SUPFAM" id="SSF56112">
    <property type="entry name" value="Protein kinase-like (PK-like)"/>
    <property type="match status" value="1"/>
</dbReference>
<protein>
    <recommendedName>
        <fullName evidence="3">non-specific serine/threonine protein kinase</fullName>
        <ecNumber evidence="3">2.7.11.1</ecNumber>
    </recommendedName>
</protein>
<evidence type="ECO:0000256" key="6">
    <source>
        <dbReference type="ARBA" id="ARBA00022723"/>
    </source>
</evidence>
<dbReference type="KEGG" id="hbu:Hbut_0072"/>
<reference evidence="14 15" key="1">
    <citation type="journal article" date="2007" name="Archaea">
        <title>The genome of Hyperthermus butylicus: a sulfur-reducing, peptide fermenting, neutrophilic Crenarchaeote growing up to 108 degrees C.</title>
        <authorList>
            <person name="Brugger K."/>
            <person name="Chen L."/>
            <person name="Stark M."/>
            <person name="Zibat A."/>
            <person name="Redder P."/>
            <person name="Ruepp A."/>
            <person name="Awayez M."/>
            <person name="She Q."/>
            <person name="Garrett R.A."/>
            <person name="Klenk H.P."/>
        </authorList>
    </citation>
    <scope>NUCLEOTIDE SEQUENCE [LARGE SCALE GENOMIC DNA]</scope>
    <source>
        <strain evidence="15">DSM 5456 / JCM 9403 / PLM1-5</strain>
    </source>
</reference>
<organism evidence="14 15">
    <name type="scientific">Hyperthermus butylicus (strain DSM 5456 / JCM 9403 / PLM1-5)</name>
    <dbReference type="NCBI Taxonomy" id="415426"/>
    <lineage>
        <taxon>Archaea</taxon>
        <taxon>Thermoproteota</taxon>
        <taxon>Thermoprotei</taxon>
        <taxon>Desulfurococcales</taxon>
        <taxon>Pyrodictiaceae</taxon>
        <taxon>Hyperthermus</taxon>
    </lineage>
</organism>
<dbReference type="SMART" id="SM00090">
    <property type="entry name" value="RIO"/>
    <property type="match status" value="1"/>
</dbReference>
<dbReference type="GO" id="GO:0046872">
    <property type="term" value="F:metal ion binding"/>
    <property type="evidence" value="ECO:0007669"/>
    <property type="project" value="UniProtKB-KW"/>
</dbReference>
<dbReference type="InterPro" id="IPR030484">
    <property type="entry name" value="Rio2"/>
</dbReference>
<dbReference type="InterPro" id="IPR000687">
    <property type="entry name" value="RIO_kinase"/>
</dbReference>
<dbReference type="PROSITE" id="PS01245">
    <property type="entry name" value="RIO1"/>
    <property type="match status" value="1"/>
</dbReference>
<dbReference type="AlphaFoldDB" id="A2BIY8"/>
<keyword evidence="4" id="KW-0723">Serine/threonine-protein kinase</keyword>
<dbReference type="Gene3D" id="1.10.10.10">
    <property type="entry name" value="Winged helix-like DNA-binding domain superfamily/Winged helix DNA-binding domain"/>
    <property type="match status" value="1"/>
</dbReference>
<evidence type="ECO:0000256" key="12">
    <source>
        <dbReference type="ARBA" id="ARBA00048679"/>
    </source>
</evidence>
<dbReference type="EMBL" id="CP000493">
    <property type="protein sequence ID" value="ABM79949.1"/>
    <property type="molecule type" value="Genomic_DNA"/>
</dbReference>
<evidence type="ECO:0000256" key="11">
    <source>
        <dbReference type="ARBA" id="ARBA00047899"/>
    </source>
</evidence>
<evidence type="ECO:0000256" key="1">
    <source>
        <dbReference type="ARBA" id="ARBA00001946"/>
    </source>
</evidence>
<evidence type="ECO:0000256" key="4">
    <source>
        <dbReference type="ARBA" id="ARBA00022527"/>
    </source>
</evidence>
<keyword evidence="15" id="KW-1185">Reference proteome</keyword>
<dbReference type="SUPFAM" id="SSF46785">
    <property type="entry name" value="Winged helix' DNA-binding domain"/>
    <property type="match status" value="1"/>
</dbReference>
<evidence type="ECO:0000313" key="14">
    <source>
        <dbReference type="EMBL" id="ABM79949.1"/>
    </source>
</evidence>
<dbReference type="InterPro" id="IPR036390">
    <property type="entry name" value="WH_DNA-bd_sf"/>
</dbReference>
<comment type="catalytic activity">
    <reaction evidence="11">
        <text>L-threonyl-[protein] + ATP = O-phospho-L-threonyl-[protein] + ADP + H(+)</text>
        <dbReference type="Rhea" id="RHEA:46608"/>
        <dbReference type="Rhea" id="RHEA-COMP:11060"/>
        <dbReference type="Rhea" id="RHEA-COMP:11605"/>
        <dbReference type="ChEBI" id="CHEBI:15378"/>
        <dbReference type="ChEBI" id="CHEBI:30013"/>
        <dbReference type="ChEBI" id="CHEBI:30616"/>
        <dbReference type="ChEBI" id="CHEBI:61977"/>
        <dbReference type="ChEBI" id="CHEBI:456216"/>
        <dbReference type="EC" id="2.7.11.1"/>
    </reaction>
</comment>
<evidence type="ECO:0000313" key="15">
    <source>
        <dbReference type="Proteomes" id="UP000002593"/>
    </source>
</evidence>
<dbReference type="FunFam" id="3.30.200.20:FF:000052">
    <property type="entry name" value="Serine/threonine-protein kinase RIO2"/>
    <property type="match status" value="1"/>
</dbReference>
<proteinExistence type="inferred from homology"/>
<dbReference type="InterPro" id="IPR018935">
    <property type="entry name" value="RIO_kinase_CS"/>
</dbReference>
<dbReference type="InterPro" id="IPR036388">
    <property type="entry name" value="WH-like_DNA-bd_sf"/>
</dbReference>
<accession>A2BIY8</accession>